<dbReference type="GO" id="GO:0003723">
    <property type="term" value="F:RNA binding"/>
    <property type="evidence" value="ECO:0007669"/>
    <property type="project" value="UniProtKB-KW"/>
</dbReference>
<dbReference type="PANTHER" id="PTHR32319">
    <property type="entry name" value="BACTERIAL HEMOLYSIN-LIKE PROTEIN"/>
    <property type="match status" value="1"/>
</dbReference>
<dbReference type="Gene3D" id="3.40.50.150">
    <property type="entry name" value="Vaccinia Virus protein VP39"/>
    <property type="match status" value="1"/>
</dbReference>
<name>A0A6J6CXB9_9ZZZZ</name>
<dbReference type="EMBL" id="CAFBPC010000129">
    <property type="protein sequence ID" value="CAB5006573.1"/>
    <property type="molecule type" value="Genomic_DNA"/>
</dbReference>
<dbReference type="InterPro" id="IPR047048">
    <property type="entry name" value="TlyA"/>
</dbReference>
<dbReference type="Pfam" id="PF01479">
    <property type="entry name" value="S4"/>
    <property type="match status" value="1"/>
</dbReference>
<gene>
    <name evidence="4" type="ORF">UFOPK1619_00075</name>
    <name evidence="5" type="ORF">UFOPK4057_00651</name>
</gene>
<dbReference type="AlphaFoldDB" id="A0A6J6CXB9"/>
<dbReference type="Gene3D" id="3.10.290.10">
    <property type="entry name" value="RNA-binding S4 domain"/>
    <property type="match status" value="1"/>
</dbReference>
<dbReference type="SUPFAM" id="SSF55174">
    <property type="entry name" value="Alpha-L RNA-binding motif"/>
    <property type="match status" value="1"/>
</dbReference>
<dbReference type="InterPro" id="IPR002877">
    <property type="entry name" value="RNA_MeTrfase_FtsJ_dom"/>
</dbReference>
<evidence type="ECO:0000313" key="4">
    <source>
        <dbReference type="EMBL" id="CAB4556251.1"/>
    </source>
</evidence>
<evidence type="ECO:0000256" key="2">
    <source>
        <dbReference type="ARBA" id="ARBA00029460"/>
    </source>
</evidence>
<dbReference type="InterPro" id="IPR004538">
    <property type="entry name" value="Hemolysin_A/TlyA"/>
</dbReference>
<protein>
    <submittedName>
        <fullName evidence="4">Unannotated protein</fullName>
    </submittedName>
</protein>
<dbReference type="PROSITE" id="PS50889">
    <property type="entry name" value="S4"/>
    <property type="match status" value="1"/>
</dbReference>
<proteinExistence type="inferred from homology"/>
<dbReference type="PIRSF" id="PIRSF005578">
    <property type="entry name" value="TlyA"/>
    <property type="match status" value="1"/>
</dbReference>
<dbReference type="Pfam" id="PF01728">
    <property type="entry name" value="FtsJ"/>
    <property type="match status" value="1"/>
</dbReference>
<accession>A0A6J6CXB9</accession>
<feature type="domain" description="RNA-binding S4" evidence="3">
    <location>
        <begin position="1"/>
        <end position="62"/>
    </location>
</feature>
<dbReference type="InterPro" id="IPR002942">
    <property type="entry name" value="S4_RNA-bd"/>
</dbReference>
<evidence type="ECO:0000259" key="3">
    <source>
        <dbReference type="SMART" id="SM00363"/>
    </source>
</evidence>
<dbReference type="GO" id="GO:0008168">
    <property type="term" value="F:methyltransferase activity"/>
    <property type="evidence" value="ECO:0007669"/>
    <property type="project" value="InterPro"/>
</dbReference>
<dbReference type="InterPro" id="IPR029063">
    <property type="entry name" value="SAM-dependent_MTases_sf"/>
</dbReference>
<dbReference type="SUPFAM" id="SSF53335">
    <property type="entry name" value="S-adenosyl-L-methionine-dependent methyltransferases"/>
    <property type="match status" value="1"/>
</dbReference>
<dbReference type="InterPro" id="IPR036986">
    <property type="entry name" value="S4_RNA-bd_sf"/>
</dbReference>
<dbReference type="NCBIfam" id="TIGR00478">
    <property type="entry name" value="tly"/>
    <property type="match status" value="1"/>
</dbReference>
<organism evidence="4">
    <name type="scientific">freshwater metagenome</name>
    <dbReference type="NCBI Taxonomy" id="449393"/>
    <lineage>
        <taxon>unclassified sequences</taxon>
        <taxon>metagenomes</taxon>
        <taxon>ecological metagenomes</taxon>
    </lineage>
</organism>
<evidence type="ECO:0000313" key="5">
    <source>
        <dbReference type="EMBL" id="CAB5006573.1"/>
    </source>
</evidence>
<dbReference type="PANTHER" id="PTHR32319:SF0">
    <property type="entry name" value="BACTERIAL HEMOLYSIN-LIKE PROTEIN"/>
    <property type="match status" value="1"/>
</dbReference>
<comment type="similarity">
    <text evidence="2">Belongs to the TlyA family.</text>
</comment>
<reference evidence="4" key="1">
    <citation type="submission" date="2020-05" db="EMBL/GenBank/DDBJ databases">
        <authorList>
            <person name="Chiriac C."/>
            <person name="Salcher M."/>
            <person name="Ghai R."/>
            <person name="Kavagutti S V."/>
        </authorList>
    </citation>
    <scope>NUCLEOTIDE SEQUENCE</scope>
</reference>
<dbReference type="EMBL" id="CAEZTI010000006">
    <property type="protein sequence ID" value="CAB4556251.1"/>
    <property type="molecule type" value="Genomic_DNA"/>
</dbReference>
<evidence type="ECO:0000256" key="1">
    <source>
        <dbReference type="ARBA" id="ARBA00022884"/>
    </source>
</evidence>
<dbReference type="GO" id="GO:0032259">
    <property type="term" value="P:methylation"/>
    <property type="evidence" value="ECO:0007669"/>
    <property type="project" value="InterPro"/>
</dbReference>
<dbReference type="CDD" id="cd00165">
    <property type="entry name" value="S4"/>
    <property type="match status" value="1"/>
</dbReference>
<dbReference type="SMART" id="SM00363">
    <property type="entry name" value="S4"/>
    <property type="match status" value="1"/>
</dbReference>
<sequence length="254" mass="27366">MRLDAALVKRGLAQTRSEASRMIDAGNVTVAGVFALKSSRLVSPDEAIEVLVAKRFVSRGGEKLEHALEHFKVSVEGRSVLDAGVSTGGFTDCVLQRGATRVFAVDVGRNQLHERMKSHPRVTWQDGVNVRDLSVGDMAFPCSLVVADLSFISLTKVLRALVDVVTPEPGHENAQMLLLVKPQFEAGRLEVARGRGVITDPLIHQAACDDVAQHLQSLGAVVRGVIESPIKGAEGNTEFLMFVECPTVSVGYEV</sequence>
<keyword evidence="1" id="KW-0694">RNA-binding</keyword>